<reference evidence="1 2" key="1">
    <citation type="submission" date="2021-01" db="EMBL/GenBank/DDBJ databases">
        <title>Whole genome shotgun sequence of Planobispora longispora NBRC 13918.</title>
        <authorList>
            <person name="Komaki H."/>
            <person name="Tamura T."/>
        </authorList>
    </citation>
    <scope>NUCLEOTIDE SEQUENCE [LARGE SCALE GENOMIC DNA]</scope>
    <source>
        <strain evidence="1 2">NBRC 13918</strain>
    </source>
</reference>
<keyword evidence="2" id="KW-1185">Reference proteome</keyword>
<comment type="caution">
    <text evidence="1">The sequence shown here is derived from an EMBL/GenBank/DDBJ whole genome shotgun (WGS) entry which is preliminary data.</text>
</comment>
<name>A0A8J3RLV5_9ACTN</name>
<protein>
    <submittedName>
        <fullName evidence="1">Uncharacterized protein</fullName>
    </submittedName>
</protein>
<accession>A0A8J3RLV5</accession>
<proteinExistence type="predicted"/>
<dbReference type="AlphaFoldDB" id="A0A8J3RLV5"/>
<sequence>MVADLLPLRREVDALRPREGEFPCSGDDPELTTYELAVNRGVLRNRNGEFGWHRRVAGSAAGD</sequence>
<dbReference type="EMBL" id="BOOH01000028">
    <property type="protein sequence ID" value="GIH77294.1"/>
    <property type="molecule type" value="Genomic_DNA"/>
</dbReference>
<gene>
    <name evidence="1" type="ORF">Plo01_37230</name>
</gene>
<dbReference type="Proteomes" id="UP000616724">
    <property type="component" value="Unassembled WGS sequence"/>
</dbReference>
<evidence type="ECO:0000313" key="2">
    <source>
        <dbReference type="Proteomes" id="UP000616724"/>
    </source>
</evidence>
<organism evidence="1 2">
    <name type="scientific">Planobispora longispora</name>
    <dbReference type="NCBI Taxonomy" id="28887"/>
    <lineage>
        <taxon>Bacteria</taxon>
        <taxon>Bacillati</taxon>
        <taxon>Actinomycetota</taxon>
        <taxon>Actinomycetes</taxon>
        <taxon>Streptosporangiales</taxon>
        <taxon>Streptosporangiaceae</taxon>
        <taxon>Planobispora</taxon>
    </lineage>
</organism>
<evidence type="ECO:0000313" key="1">
    <source>
        <dbReference type="EMBL" id="GIH77294.1"/>
    </source>
</evidence>